<gene>
    <name evidence="2" type="ORF">NLK58_02290</name>
</gene>
<accession>A0ABZ2W2T8</accession>
<protein>
    <submittedName>
        <fullName evidence="2">Uncharacterized protein</fullName>
    </submittedName>
</protein>
<dbReference type="Proteomes" id="UP001475781">
    <property type="component" value="Chromosome"/>
</dbReference>
<sequence length="65" mass="6903">MIYKLKTFGARTAFFLVILAGIGFGFIAAAMSTLIGALLVIGVRLAKTPDELGEKHDARAVHNVS</sequence>
<dbReference type="EMBL" id="CP101118">
    <property type="protein sequence ID" value="WZF89065.1"/>
    <property type="molecule type" value="Genomic_DNA"/>
</dbReference>
<evidence type="ECO:0000313" key="2">
    <source>
        <dbReference type="EMBL" id="WZF89065.1"/>
    </source>
</evidence>
<proteinExistence type="predicted"/>
<keyword evidence="1" id="KW-0812">Transmembrane</keyword>
<keyword evidence="1" id="KW-1133">Transmembrane helix</keyword>
<name>A0ABZ2W2T8_9GAMM</name>
<feature type="transmembrane region" description="Helical" evidence="1">
    <location>
        <begin position="12"/>
        <end position="41"/>
    </location>
</feature>
<dbReference type="RefSeq" id="WP_341581953.1">
    <property type="nucleotide sequence ID" value="NZ_CP101118.1"/>
</dbReference>
<organism evidence="2 3">
    <name type="scientific">Marinobacter metalliresistant</name>
    <dbReference type="NCBI Taxonomy" id="2961995"/>
    <lineage>
        <taxon>Bacteria</taxon>
        <taxon>Pseudomonadati</taxon>
        <taxon>Pseudomonadota</taxon>
        <taxon>Gammaproteobacteria</taxon>
        <taxon>Pseudomonadales</taxon>
        <taxon>Marinobacteraceae</taxon>
        <taxon>Marinobacter</taxon>
    </lineage>
</organism>
<evidence type="ECO:0000256" key="1">
    <source>
        <dbReference type="SAM" id="Phobius"/>
    </source>
</evidence>
<keyword evidence="1" id="KW-0472">Membrane</keyword>
<evidence type="ECO:0000313" key="3">
    <source>
        <dbReference type="Proteomes" id="UP001475781"/>
    </source>
</evidence>
<reference evidence="2 3" key="1">
    <citation type="submission" date="2022-07" db="EMBL/GenBank/DDBJ databases">
        <title>A copper resistant bacterium isolated from sediment samples of deep sea hydrothermal areas.</title>
        <authorList>
            <person name="Zeng X."/>
        </authorList>
    </citation>
    <scope>NUCLEOTIDE SEQUENCE [LARGE SCALE GENOMIC DNA]</scope>
    <source>
        <strain evidence="3">CuT 6</strain>
    </source>
</reference>
<keyword evidence="3" id="KW-1185">Reference proteome</keyword>